<gene>
    <name evidence="2" type="ORF">JIG36_36100</name>
</gene>
<dbReference type="Pfam" id="PF00092">
    <property type="entry name" value="VWA"/>
    <property type="match status" value="1"/>
</dbReference>
<dbReference type="PROSITE" id="PS50234">
    <property type="entry name" value="VWFA"/>
    <property type="match status" value="1"/>
</dbReference>
<sequence length="255" mass="28420">MTIDALPVRQSRNRTLITLVLDTSSSMRQTGAIDELNDALRKWCEELRGNDALQMSGEIAMITFGKDHVQAVDPSGRVSGNTPRPYVPLRDFDPPTLESDGVTPMVEAIQYALDVLSVRRNELSAEGVGLAYRPMIHLITDGVPTDPYGNRTDRWRDVAAMLRQHEAGKHLLFFALGVRGADQAVLSGLAPKAWFLLEDTDFSKVLRLVSTSIGSAQAESRDAPADVIYDHFQRDNRKQDEMRRWLEREGAVDDG</sequence>
<feature type="domain" description="VWFA" evidence="1">
    <location>
        <begin position="16"/>
        <end position="213"/>
    </location>
</feature>
<keyword evidence="3" id="KW-1185">Reference proteome</keyword>
<dbReference type="Gene3D" id="3.40.50.410">
    <property type="entry name" value="von Willebrand factor, type A domain"/>
    <property type="match status" value="1"/>
</dbReference>
<proteinExistence type="predicted"/>
<dbReference type="EMBL" id="JAENHP010000017">
    <property type="protein sequence ID" value="MBM2620937.1"/>
    <property type="molecule type" value="Genomic_DNA"/>
</dbReference>
<dbReference type="InterPro" id="IPR036465">
    <property type="entry name" value="vWFA_dom_sf"/>
</dbReference>
<evidence type="ECO:0000259" key="1">
    <source>
        <dbReference type="PROSITE" id="PS50234"/>
    </source>
</evidence>
<accession>A0ABS2AM44</accession>
<reference evidence="2 3" key="1">
    <citation type="submission" date="2021-01" db="EMBL/GenBank/DDBJ databases">
        <title>Actinoplanes sp. nov. LDG1-06 isolated from lichen.</title>
        <authorList>
            <person name="Saeng-In P."/>
            <person name="Phongsopitanun W."/>
            <person name="Kanchanasin P."/>
            <person name="Yuki M."/>
            <person name="Kudo T."/>
            <person name="Ohkuma M."/>
            <person name="Tanasupawat S."/>
        </authorList>
    </citation>
    <scope>NUCLEOTIDE SEQUENCE [LARGE SCALE GENOMIC DNA]</scope>
    <source>
        <strain evidence="2 3">LDG1-06</strain>
    </source>
</reference>
<name>A0ABS2AM44_9ACTN</name>
<organism evidence="2 3">
    <name type="scientific">Paractinoplanes ovalisporus</name>
    <dbReference type="NCBI Taxonomy" id="2810368"/>
    <lineage>
        <taxon>Bacteria</taxon>
        <taxon>Bacillati</taxon>
        <taxon>Actinomycetota</taxon>
        <taxon>Actinomycetes</taxon>
        <taxon>Micromonosporales</taxon>
        <taxon>Micromonosporaceae</taxon>
        <taxon>Paractinoplanes</taxon>
    </lineage>
</organism>
<dbReference type="InterPro" id="IPR002035">
    <property type="entry name" value="VWF_A"/>
</dbReference>
<protein>
    <submittedName>
        <fullName evidence="2">VWA domain-containing protein</fullName>
    </submittedName>
</protein>
<evidence type="ECO:0000313" key="2">
    <source>
        <dbReference type="EMBL" id="MBM2620937.1"/>
    </source>
</evidence>
<evidence type="ECO:0000313" key="3">
    <source>
        <dbReference type="Proteomes" id="UP000632138"/>
    </source>
</evidence>
<comment type="caution">
    <text evidence="2">The sequence shown here is derived from an EMBL/GenBank/DDBJ whole genome shotgun (WGS) entry which is preliminary data.</text>
</comment>
<dbReference type="SMART" id="SM00327">
    <property type="entry name" value="VWA"/>
    <property type="match status" value="1"/>
</dbReference>
<dbReference type="RefSeq" id="WP_203380926.1">
    <property type="nucleotide sequence ID" value="NZ_JAENHP010000017.1"/>
</dbReference>
<dbReference type="SUPFAM" id="SSF53300">
    <property type="entry name" value="vWA-like"/>
    <property type="match status" value="1"/>
</dbReference>
<dbReference type="Proteomes" id="UP000632138">
    <property type="component" value="Unassembled WGS sequence"/>
</dbReference>